<evidence type="ECO:0000313" key="2">
    <source>
        <dbReference type="EMBL" id="KAJ2925992.1"/>
    </source>
</evidence>
<accession>A0A9W8J0B9</accession>
<protein>
    <submittedName>
        <fullName evidence="2">Uncharacterized protein</fullName>
    </submittedName>
</protein>
<reference evidence="2" key="1">
    <citation type="submission" date="2022-06" db="EMBL/GenBank/DDBJ databases">
        <title>Genome Sequence of Candolleomyces eurysporus.</title>
        <authorList>
            <person name="Buettner E."/>
        </authorList>
    </citation>
    <scope>NUCLEOTIDE SEQUENCE</scope>
    <source>
        <strain evidence="2">VTCC 930004</strain>
    </source>
</reference>
<sequence length="62" mass="6971">MLSTAGWTYRPVSAETGARGIREGWSDTLAKWTQTNQDYPLASYDTNNPAYSSKALPDFHHH</sequence>
<comment type="caution">
    <text evidence="2">The sequence shown here is derived from an EMBL/GenBank/DDBJ whole genome shotgun (WGS) entry which is preliminary data.</text>
</comment>
<feature type="region of interest" description="Disordered" evidence="1">
    <location>
        <begin position="43"/>
        <end position="62"/>
    </location>
</feature>
<proteinExistence type="predicted"/>
<name>A0A9W8J0B9_9AGAR</name>
<dbReference type="Proteomes" id="UP001140091">
    <property type="component" value="Unassembled WGS sequence"/>
</dbReference>
<organism evidence="2 3">
    <name type="scientific">Candolleomyces eurysporus</name>
    <dbReference type="NCBI Taxonomy" id="2828524"/>
    <lineage>
        <taxon>Eukaryota</taxon>
        <taxon>Fungi</taxon>
        <taxon>Dikarya</taxon>
        <taxon>Basidiomycota</taxon>
        <taxon>Agaricomycotina</taxon>
        <taxon>Agaricomycetes</taxon>
        <taxon>Agaricomycetidae</taxon>
        <taxon>Agaricales</taxon>
        <taxon>Agaricineae</taxon>
        <taxon>Psathyrellaceae</taxon>
        <taxon>Candolleomyces</taxon>
    </lineage>
</organism>
<gene>
    <name evidence="2" type="ORF">H1R20_g11099</name>
</gene>
<dbReference type="EMBL" id="JANBPK010001092">
    <property type="protein sequence ID" value="KAJ2925992.1"/>
    <property type="molecule type" value="Genomic_DNA"/>
</dbReference>
<evidence type="ECO:0000256" key="1">
    <source>
        <dbReference type="SAM" id="MobiDB-lite"/>
    </source>
</evidence>
<keyword evidence="3" id="KW-1185">Reference proteome</keyword>
<feature type="non-terminal residue" evidence="2">
    <location>
        <position position="1"/>
    </location>
</feature>
<evidence type="ECO:0000313" key="3">
    <source>
        <dbReference type="Proteomes" id="UP001140091"/>
    </source>
</evidence>
<dbReference type="AlphaFoldDB" id="A0A9W8J0B9"/>